<dbReference type="AlphaFoldDB" id="A0ABD4WLV8"/>
<gene>
    <name evidence="1" type="ORF">PVE99_01015</name>
</gene>
<dbReference type="RefSeq" id="WP_057275089.1">
    <property type="nucleotide sequence ID" value="NZ_JARAOX010000050.1"/>
</dbReference>
<reference evidence="1 2" key="1">
    <citation type="submission" date="2023-02" db="EMBL/GenBank/DDBJ databases">
        <authorList>
            <person name="Olszewska D."/>
        </authorList>
    </citation>
    <scope>NUCLEOTIDE SEQUENCE [LARGE SCALE GENOMIC DNA]</scope>
    <source>
        <strain evidence="1 2">FDU301</strain>
    </source>
</reference>
<name>A0ABD4WLV8_PRIMG</name>
<proteinExistence type="predicted"/>
<accession>A0ABD4WLV8</accession>
<dbReference type="EMBL" id="JARAOX010000050">
    <property type="protein sequence ID" value="MDD9781056.1"/>
    <property type="molecule type" value="Genomic_DNA"/>
</dbReference>
<protein>
    <submittedName>
        <fullName evidence="1">Uncharacterized protein</fullName>
    </submittedName>
</protein>
<dbReference type="Proteomes" id="UP001213771">
    <property type="component" value="Unassembled WGS sequence"/>
</dbReference>
<organism evidence="1 2">
    <name type="scientific">Priestia megaterium</name>
    <name type="common">Bacillus megaterium</name>
    <dbReference type="NCBI Taxonomy" id="1404"/>
    <lineage>
        <taxon>Bacteria</taxon>
        <taxon>Bacillati</taxon>
        <taxon>Bacillota</taxon>
        <taxon>Bacilli</taxon>
        <taxon>Bacillales</taxon>
        <taxon>Bacillaceae</taxon>
        <taxon>Priestia</taxon>
    </lineage>
</organism>
<comment type="caution">
    <text evidence="1">The sequence shown here is derived from an EMBL/GenBank/DDBJ whole genome shotgun (WGS) entry which is preliminary data.</text>
</comment>
<sequence length="114" mass="13579">MKKEILFESYVLLFDIEITIVSIIEKEMTTHYGHLWRKIFFAEGGTQLCDNLPLLFRLNLLQDIFTDHELRDLFILVNIKNTLNQQSTISQDDFDHLKYFSHQLNKKKFLSLSI</sequence>
<evidence type="ECO:0000313" key="1">
    <source>
        <dbReference type="EMBL" id="MDD9781056.1"/>
    </source>
</evidence>
<evidence type="ECO:0000313" key="2">
    <source>
        <dbReference type="Proteomes" id="UP001213771"/>
    </source>
</evidence>